<dbReference type="HAMAP" id="MF_00074">
    <property type="entry name" value="16SrRNA_methyltr_G"/>
    <property type="match status" value="1"/>
</dbReference>
<keyword evidence="1 6" id="KW-0963">Cytoplasm</keyword>
<comment type="subcellular location">
    <subcellularLocation>
        <location evidence="6">Cytoplasm</location>
    </subcellularLocation>
</comment>
<dbReference type="GO" id="GO:0070043">
    <property type="term" value="F:rRNA (guanine-N7-)-methyltransferase activity"/>
    <property type="evidence" value="ECO:0007669"/>
    <property type="project" value="UniProtKB-UniRule"/>
</dbReference>
<dbReference type="InterPro" id="IPR029063">
    <property type="entry name" value="SAM-dependent_MTases_sf"/>
</dbReference>
<comment type="similarity">
    <text evidence="6">Belongs to the methyltransferase superfamily. RNA methyltransferase RsmG family.</text>
</comment>
<dbReference type="Pfam" id="PF02527">
    <property type="entry name" value="GidB"/>
    <property type="match status" value="1"/>
</dbReference>
<proteinExistence type="inferred from homology"/>
<feature type="binding site" evidence="6">
    <location>
        <position position="85"/>
    </location>
    <ligand>
        <name>S-adenosyl-L-methionine</name>
        <dbReference type="ChEBI" id="CHEBI:59789"/>
    </ligand>
</feature>
<evidence type="ECO:0000256" key="7">
    <source>
        <dbReference type="SAM" id="MobiDB-lite"/>
    </source>
</evidence>
<feature type="binding site" evidence="6">
    <location>
        <position position="90"/>
    </location>
    <ligand>
        <name>S-adenosyl-L-methionine</name>
        <dbReference type="ChEBI" id="CHEBI:59789"/>
    </ligand>
</feature>
<dbReference type="AlphaFoldDB" id="A0AAW9QDT3"/>
<name>A0AAW9QDT3_9CHRO</name>
<dbReference type="RefSeq" id="WP_332863399.1">
    <property type="nucleotide sequence ID" value="NZ_JBAFSM010000003.1"/>
</dbReference>
<reference evidence="8 9" key="1">
    <citation type="submission" date="2024-01" db="EMBL/GenBank/DDBJ databases">
        <title>Genomic insights into the taxonomy and metabolism of the cyanobacterium Pannus brasiliensis CCIBt3594.</title>
        <authorList>
            <person name="Machado M."/>
            <person name="Botero N.B."/>
            <person name="Andreote A.P.D."/>
            <person name="Feitosa A.M.T."/>
            <person name="Popin R."/>
            <person name="Sivonen K."/>
            <person name="Fiore M.F."/>
        </authorList>
    </citation>
    <scope>NUCLEOTIDE SEQUENCE [LARGE SCALE GENOMIC DNA]</scope>
    <source>
        <strain evidence="8 9">CCIBt3594</strain>
    </source>
</reference>
<evidence type="ECO:0000256" key="4">
    <source>
        <dbReference type="ARBA" id="ARBA00022679"/>
    </source>
</evidence>
<dbReference type="InterPro" id="IPR003682">
    <property type="entry name" value="rRNA_ssu_MeTfrase_G"/>
</dbReference>
<keyword evidence="3 6" id="KW-0489">Methyltransferase</keyword>
<evidence type="ECO:0000256" key="5">
    <source>
        <dbReference type="ARBA" id="ARBA00022691"/>
    </source>
</evidence>
<gene>
    <name evidence="6 8" type="primary">rsmG</name>
    <name evidence="8" type="ORF">V0288_02345</name>
</gene>
<dbReference type="FunFam" id="3.40.50.150:FF:000041">
    <property type="entry name" value="Ribosomal RNA small subunit methyltransferase G"/>
    <property type="match status" value="1"/>
</dbReference>
<dbReference type="GO" id="GO:0005829">
    <property type="term" value="C:cytosol"/>
    <property type="evidence" value="ECO:0007669"/>
    <property type="project" value="TreeGrafter"/>
</dbReference>
<keyword evidence="5 6" id="KW-0949">S-adenosyl-L-methionine</keyword>
<keyword evidence="4 6" id="KW-0808">Transferase</keyword>
<organism evidence="8 9">
    <name type="scientific">Pannus brasiliensis CCIBt3594</name>
    <dbReference type="NCBI Taxonomy" id="1427578"/>
    <lineage>
        <taxon>Bacteria</taxon>
        <taxon>Bacillati</taxon>
        <taxon>Cyanobacteriota</taxon>
        <taxon>Cyanophyceae</taxon>
        <taxon>Oscillatoriophycideae</taxon>
        <taxon>Chroococcales</taxon>
        <taxon>Microcystaceae</taxon>
        <taxon>Pannus</taxon>
    </lineage>
</organism>
<dbReference type="SUPFAM" id="SSF53335">
    <property type="entry name" value="S-adenosyl-L-methionine-dependent methyltransferases"/>
    <property type="match status" value="1"/>
</dbReference>
<comment type="caution">
    <text evidence="8">The sequence shown here is derived from an EMBL/GenBank/DDBJ whole genome shotgun (WGS) entry which is preliminary data.</text>
</comment>
<protein>
    <recommendedName>
        <fullName evidence="6">Ribosomal RNA small subunit methyltransferase G</fullName>
        <ecNumber evidence="6">2.1.1.-</ecNumber>
    </recommendedName>
    <alternativeName>
        <fullName evidence="6">16S rRNA 7-methylguanosine methyltransferase</fullName>
        <shortName evidence="6">16S rRNA m7G methyltransferase</shortName>
    </alternativeName>
</protein>
<dbReference type="PANTHER" id="PTHR31760">
    <property type="entry name" value="S-ADENOSYL-L-METHIONINE-DEPENDENT METHYLTRANSFERASES SUPERFAMILY PROTEIN"/>
    <property type="match status" value="1"/>
</dbReference>
<keyword evidence="2 6" id="KW-0698">rRNA processing</keyword>
<dbReference type="EMBL" id="JBAFSM010000003">
    <property type="protein sequence ID" value="MEG3435947.1"/>
    <property type="molecule type" value="Genomic_DNA"/>
</dbReference>
<dbReference type="EC" id="2.1.1.-" evidence="6"/>
<accession>A0AAW9QDT3</accession>
<feature type="binding site" evidence="6">
    <location>
        <begin position="108"/>
        <end position="110"/>
    </location>
    <ligand>
        <name>S-adenosyl-L-methionine</name>
        <dbReference type="ChEBI" id="CHEBI:59789"/>
    </ligand>
</feature>
<evidence type="ECO:0000256" key="6">
    <source>
        <dbReference type="HAMAP-Rule" id="MF_00074"/>
    </source>
</evidence>
<dbReference type="PANTHER" id="PTHR31760:SF0">
    <property type="entry name" value="S-ADENOSYL-L-METHIONINE-DEPENDENT METHYLTRANSFERASES SUPERFAMILY PROTEIN"/>
    <property type="match status" value="1"/>
</dbReference>
<sequence>MEHLPEFFDIWRDTLQWQPDEVIQSRFRQLFDRVLEGNQRLNLTRITEPREFWEKHLWDSLSGLAWLQRERSEFLAKPLSAIDVGTGAGFPGVPLAIVYPDWKVTLLDSTRKKIDFLTTLTAELGLQNTRTVVGRAEAVGKTKDHRSSYDLVCTRAVGNASLCANYAFPFLKVGGIAILYRGLWTEEETAALEPTVAALGGKIERIEAFQTPLTGGVRHCIYLSKQEEIRDRSLKLKGAGGGRQEMESVESVLSKEINNE</sequence>
<evidence type="ECO:0000313" key="9">
    <source>
        <dbReference type="Proteomes" id="UP001328733"/>
    </source>
</evidence>
<feature type="binding site" evidence="6">
    <location>
        <position position="155"/>
    </location>
    <ligand>
        <name>S-adenosyl-L-methionine</name>
        <dbReference type="ChEBI" id="CHEBI:59789"/>
    </ligand>
</feature>
<evidence type="ECO:0000256" key="1">
    <source>
        <dbReference type="ARBA" id="ARBA00022490"/>
    </source>
</evidence>
<dbReference type="CDD" id="cd02440">
    <property type="entry name" value="AdoMet_MTases"/>
    <property type="match status" value="1"/>
</dbReference>
<evidence type="ECO:0000313" key="8">
    <source>
        <dbReference type="EMBL" id="MEG3435947.1"/>
    </source>
</evidence>
<evidence type="ECO:0000256" key="2">
    <source>
        <dbReference type="ARBA" id="ARBA00022552"/>
    </source>
</evidence>
<comment type="function">
    <text evidence="6">Specifically methylates the N7 position of a guanine in 16S rRNA.</text>
</comment>
<dbReference type="NCBIfam" id="TIGR00138">
    <property type="entry name" value="rsmG_gidB"/>
    <property type="match status" value="1"/>
</dbReference>
<keyword evidence="9" id="KW-1185">Reference proteome</keyword>
<dbReference type="Proteomes" id="UP001328733">
    <property type="component" value="Unassembled WGS sequence"/>
</dbReference>
<feature type="binding site" evidence="6">
    <location>
        <begin position="136"/>
        <end position="137"/>
    </location>
    <ligand>
        <name>S-adenosyl-L-methionine</name>
        <dbReference type="ChEBI" id="CHEBI:59789"/>
    </ligand>
</feature>
<feature type="region of interest" description="Disordered" evidence="7">
    <location>
        <begin position="236"/>
        <end position="260"/>
    </location>
</feature>
<dbReference type="Gene3D" id="3.40.50.150">
    <property type="entry name" value="Vaccinia Virus protein VP39"/>
    <property type="match status" value="1"/>
</dbReference>
<evidence type="ECO:0000256" key="3">
    <source>
        <dbReference type="ARBA" id="ARBA00022603"/>
    </source>
</evidence>